<sequence length="59" mass="7049">MAGRSPGGRYGGAENLKNRLKRMPQYWNNEECEAYRVRPKAWRAIRQTWRKPVVVAWMQ</sequence>
<gene>
    <name evidence="1" type="ORF">NP596_18265</name>
</gene>
<evidence type="ECO:0000313" key="2">
    <source>
        <dbReference type="Proteomes" id="UP001524586"/>
    </source>
</evidence>
<name>A0ABT1U976_9GAMM</name>
<dbReference type="Proteomes" id="UP001524586">
    <property type="component" value="Unassembled WGS sequence"/>
</dbReference>
<dbReference type="RefSeq" id="WP_256616835.1">
    <property type="nucleotide sequence ID" value="NZ_JANIBK010000159.1"/>
</dbReference>
<proteinExistence type="predicted"/>
<accession>A0ABT1U976</accession>
<evidence type="ECO:0000313" key="1">
    <source>
        <dbReference type="EMBL" id="MCQ8130410.1"/>
    </source>
</evidence>
<dbReference type="EMBL" id="JANIBK010000159">
    <property type="protein sequence ID" value="MCQ8130410.1"/>
    <property type="molecule type" value="Genomic_DNA"/>
</dbReference>
<evidence type="ECO:0008006" key="3">
    <source>
        <dbReference type="Google" id="ProtNLM"/>
    </source>
</evidence>
<protein>
    <recommendedName>
        <fullName evidence="3">Transposase</fullName>
    </recommendedName>
</protein>
<comment type="caution">
    <text evidence="1">The sequence shown here is derived from an EMBL/GenBank/DDBJ whole genome shotgun (WGS) entry which is preliminary data.</text>
</comment>
<reference evidence="1 2" key="1">
    <citation type="submission" date="2022-07" db="EMBL/GenBank/DDBJ databases">
        <title>Methylomonas rivi sp. nov., Methylomonas rosea sp. nov., Methylomonas aureus sp. nov. and Methylomonas subterranea sp. nov., four novel methanotrophs isolated from a freshwater creek and the deep terrestrial subsurface.</title>
        <authorList>
            <person name="Abin C."/>
            <person name="Sankaranarayanan K."/>
            <person name="Garner C."/>
            <person name="Sindelar R."/>
            <person name="Kotary K."/>
            <person name="Garner R."/>
            <person name="Barclay S."/>
            <person name="Lawson P."/>
            <person name="Krumholz L."/>
        </authorList>
    </citation>
    <scope>NUCLEOTIDE SEQUENCE [LARGE SCALE GENOMIC DNA]</scope>
    <source>
        <strain evidence="1 2">WSC-6</strain>
    </source>
</reference>
<keyword evidence="2" id="KW-1185">Reference proteome</keyword>
<organism evidence="1 2">
    <name type="scientific">Methylomonas rivi</name>
    <dbReference type="NCBI Taxonomy" id="2952226"/>
    <lineage>
        <taxon>Bacteria</taxon>
        <taxon>Pseudomonadati</taxon>
        <taxon>Pseudomonadota</taxon>
        <taxon>Gammaproteobacteria</taxon>
        <taxon>Methylococcales</taxon>
        <taxon>Methylococcaceae</taxon>
        <taxon>Methylomonas</taxon>
    </lineage>
</organism>